<reference evidence="2 3" key="1">
    <citation type="journal article" date="2012" name="Stand. Genomic Sci.">
        <title>Complete genome sequence of Marinomonas posidonica type strain (IVIA-Po-181(T)).</title>
        <authorList>
            <person name="Lucas-Elio P."/>
            <person name="Goodwin L."/>
            <person name="Woyke T."/>
            <person name="Pitluck S."/>
            <person name="Nolan M."/>
            <person name="Kyrpides N.C."/>
            <person name="Detter J.C."/>
            <person name="Copeland A."/>
            <person name="Lu M."/>
            <person name="Bruce D."/>
            <person name="Detter C."/>
            <person name="Tapia R."/>
            <person name="Han S."/>
            <person name="Land M.L."/>
            <person name="Ivanova N."/>
            <person name="Mikhailova N."/>
            <person name="Johnston A.W."/>
            <person name="Sanchez-Amat A."/>
        </authorList>
    </citation>
    <scope>NUCLEOTIDE SEQUENCE [LARGE SCALE GENOMIC DNA]</scope>
    <source>
        <strain evidence="3">CECT 7376 / NCIMB 14433 / IVIA-Po-181</strain>
    </source>
</reference>
<feature type="transmembrane region" description="Helical" evidence="1">
    <location>
        <begin position="125"/>
        <end position="145"/>
    </location>
</feature>
<dbReference type="OrthoDB" id="8537043at2"/>
<evidence type="ECO:0000256" key="1">
    <source>
        <dbReference type="SAM" id="Phobius"/>
    </source>
</evidence>
<feature type="transmembrane region" description="Helical" evidence="1">
    <location>
        <begin position="52"/>
        <end position="70"/>
    </location>
</feature>
<dbReference type="RefSeq" id="WP_013795092.1">
    <property type="nucleotide sequence ID" value="NC_015559.1"/>
</dbReference>
<dbReference type="Proteomes" id="UP000009230">
    <property type="component" value="Chromosome"/>
</dbReference>
<sequence length="179" mass="20127">MVLKVVLLLLIITYPFFVYWADITIGSAFILPILAVVLLLRFVQTSSLGTRSGILLITITMLLSLIYFGPELSVKLYPVLVNISLFCIFTGSLFTKQSIVERMARIQEPSLPSSAIRYTRNVTKVWAAFFMLNGSISLGTVQWASTEIWTFYNGFLAYILIAAIAGIEWFTRKKVKAKV</sequence>
<dbReference type="AlphaFoldDB" id="F6CZV4"/>
<gene>
    <name evidence="2" type="ordered locus">Mar181_0556</name>
</gene>
<feature type="transmembrane region" description="Helical" evidence="1">
    <location>
        <begin position="151"/>
        <end position="170"/>
    </location>
</feature>
<evidence type="ECO:0000313" key="2">
    <source>
        <dbReference type="EMBL" id="AEF53615.1"/>
    </source>
</evidence>
<keyword evidence="1" id="KW-0812">Transmembrane</keyword>
<dbReference type="STRING" id="491952.Mar181_0556"/>
<dbReference type="eggNOG" id="COG4648">
    <property type="taxonomic scope" value="Bacteria"/>
</dbReference>
<dbReference type="HOGENOM" id="CLU_108379_0_0_6"/>
<organism evidence="2 3">
    <name type="scientific">Marinomonas posidonica (strain CECT 7376 / NCIMB 14433 / IVIA-Po-181)</name>
    <dbReference type="NCBI Taxonomy" id="491952"/>
    <lineage>
        <taxon>Bacteria</taxon>
        <taxon>Pseudomonadati</taxon>
        <taxon>Pseudomonadota</taxon>
        <taxon>Gammaproteobacteria</taxon>
        <taxon>Oceanospirillales</taxon>
        <taxon>Oceanospirillaceae</taxon>
        <taxon>Marinomonas</taxon>
    </lineage>
</organism>
<keyword evidence="3" id="KW-1185">Reference proteome</keyword>
<dbReference type="EMBL" id="CP002771">
    <property type="protein sequence ID" value="AEF53615.1"/>
    <property type="molecule type" value="Genomic_DNA"/>
</dbReference>
<accession>F6CZV4</accession>
<keyword evidence="1" id="KW-0472">Membrane</keyword>
<proteinExistence type="predicted"/>
<feature type="transmembrane region" description="Helical" evidence="1">
    <location>
        <begin position="17"/>
        <end position="40"/>
    </location>
</feature>
<keyword evidence="1" id="KW-1133">Transmembrane helix</keyword>
<feature type="transmembrane region" description="Helical" evidence="1">
    <location>
        <begin position="76"/>
        <end position="95"/>
    </location>
</feature>
<protein>
    <submittedName>
        <fullName evidence="2">Membrane protein</fullName>
    </submittedName>
</protein>
<name>F6CZV4_MARPP</name>
<dbReference type="KEGG" id="mpc:Mar181_0556"/>
<evidence type="ECO:0000313" key="3">
    <source>
        <dbReference type="Proteomes" id="UP000009230"/>
    </source>
</evidence>